<dbReference type="Pfam" id="PF00297">
    <property type="entry name" value="Ribosomal_L3"/>
    <property type="match status" value="1"/>
</dbReference>
<evidence type="ECO:0000256" key="2">
    <source>
        <dbReference type="ARBA" id="ARBA00022980"/>
    </source>
</evidence>
<dbReference type="GO" id="GO:0006412">
    <property type="term" value="P:translation"/>
    <property type="evidence" value="ECO:0007669"/>
    <property type="project" value="InterPro"/>
</dbReference>
<proteinExistence type="inferred from homology"/>
<protein>
    <submittedName>
        <fullName evidence="4">Putative ovule protein</fullName>
    </submittedName>
</protein>
<organism evidence="4">
    <name type="scientific">Solanum chacoense</name>
    <name type="common">Chaco potato</name>
    <dbReference type="NCBI Taxonomy" id="4108"/>
    <lineage>
        <taxon>Eukaryota</taxon>
        <taxon>Viridiplantae</taxon>
        <taxon>Streptophyta</taxon>
        <taxon>Embryophyta</taxon>
        <taxon>Tracheophyta</taxon>
        <taxon>Spermatophyta</taxon>
        <taxon>Magnoliopsida</taxon>
        <taxon>eudicotyledons</taxon>
        <taxon>Gunneridae</taxon>
        <taxon>Pentapetalae</taxon>
        <taxon>asterids</taxon>
        <taxon>lamiids</taxon>
        <taxon>Solanales</taxon>
        <taxon>Solanaceae</taxon>
        <taxon>Solanoideae</taxon>
        <taxon>Solaneae</taxon>
        <taxon>Solanum</taxon>
    </lineage>
</organism>
<dbReference type="EMBL" id="GEDG01039318">
    <property type="protein sequence ID" value="JAP07165.1"/>
    <property type="molecule type" value="Transcribed_RNA"/>
</dbReference>
<evidence type="ECO:0000313" key="4">
    <source>
        <dbReference type="EMBL" id="JAP07165.1"/>
    </source>
</evidence>
<keyword evidence="2" id="KW-0689">Ribosomal protein</keyword>
<keyword evidence="3" id="KW-0687">Ribonucleoprotein</keyword>
<dbReference type="InterPro" id="IPR000597">
    <property type="entry name" value="Ribosomal_uL3"/>
</dbReference>
<reference evidence="4" key="1">
    <citation type="submission" date="2015-12" db="EMBL/GenBank/DDBJ databases">
        <title>Gene expression during late stages of embryo sac development: a critical building block for successful pollen-pistil interactions.</title>
        <authorList>
            <person name="Liu Y."/>
            <person name="Joly V."/>
            <person name="Sabar M."/>
            <person name="Matton D.P."/>
        </authorList>
    </citation>
    <scope>NUCLEOTIDE SEQUENCE</scope>
</reference>
<dbReference type="GO" id="GO:0005840">
    <property type="term" value="C:ribosome"/>
    <property type="evidence" value="ECO:0007669"/>
    <property type="project" value="UniProtKB-KW"/>
</dbReference>
<dbReference type="InterPro" id="IPR009000">
    <property type="entry name" value="Transl_B-barrel_sf"/>
</dbReference>
<dbReference type="AlphaFoldDB" id="A0A0V0GGZ5"/>
<evidence type="ECO:0000256" key="1">
    <source>
        <dbReference type="ARBA" id="ARBA00006540"/>
    </source>
</evidence>
<feature type="non-terminal residue" evidence="4">
    <location>
        <position position="66"/>
    </location>
</feature>
<accession>A0A0V0GGZ5</accession>
<dbReference type="GO" id="GO:0003735">
    <property type="term" value="F:structural constituent of ribosome"/>
    <property type="evidence" value="ECO:0007669"/>
    <property type="project" value="InterPro"/>
</dbReference>
<name>A0A0V0GGZ5_SOLCH</name>
<sequence length="66" mass="7619">MNDNRMASNFSYTLHQTNNSRLSLLINTLEFHRTDKDITPIGGFPHYGVVTVDYLLIKGCCFVLRR</sequence>
<dbReference type="GO" id="GO:1990904">
    <property type="term" value="C:ribonucleoprotein complex"/>
    <property type="evidence" value="ECO:0007669"/>
    <property type="project" value="UniProtKB-KW"/>
</dbReference>
<comment type="similarity">
    <text evidence="1">Belongs to the universal ribosomal protein uL3 family.</text>
</comment>
<dbReference type="Gene3D" id="2.40.30.10">
    <property type="entry name" value="Translation factors"/>
    <property type="match status" value="1"/>
</dbReference>
<evidence type="ECO:0000256" key="3">
    <source>
        <dbReference type="ARBA" id="ARBA00023274"/>
    </source>
</evidence>
<dbReference type="SUPFAM" id="SSF50447">
    <property type="entry name" value="Translation proteins"/>
    <property type="match status" value="1"/>
</dbReference>